<sequence length="85" mass="9868">EVDLDLGNYERFLDVTLHRDNNITTGKIYQYVIDKERRGDYLGKTVQVVPHITDAIQEWVQRVAHISVDEDKAEPDICIIEVKLT</sequence>
<feature type="non-terminal residue" evidence="2">
    <location>
        <position position="1"/>
    </location>
</feature>
<dbReference type="SUPFAM" id="SSF52540">
    <property type="entry name" value="P-loop containing nucleoside triphosphate hydrolases"/>
    <property type="match status" value="1"/>
</dbReference>
<dbReference type="Pfam" id="PF06418">
    <property type="entry name" value="CTP_synth_N"/>
    <property type="match status" value="1"/>
</dbReference>
<dbReference type="GO" id="GO:0042802">
    <property type="term" value="F:identical protein binding"/>
    <property type="evidence" value="ECO:0007669"/>
    <property type="project" value="TreeGrafter"/>
</dbReference>
<gene>
    <name evidence="2" type="ORF">OTI717_LOCUS43335</name>
</gene>
<evidence type="ECO:0000313" key="2">
    <source>
        <dbReference type="EMBL" id="CAF4344132.1"/>
    </source>
</evidence>
<dbReference type="PANTHER" id="PTHR11550">
    <property type="entry name" value="CTP SYNTHASE"/>
    <property type="match status" value="1"/>
</dbReference>
<dbReference type="GO" id="GO:0005737">
    <property type="term" value="C:cytoplasm"/>
    <property type="evidence" value="ECO:0007669"/>
    <property type="project" value="TreeGrafter"/>
</dbReference>
<comment type="caution">
    <text evidence="2">The sequence shown here is derived from an EMBL/GenBank/DDBJ whole genome shotgun (WGS) entry which is preliminary data.</text>
</comment>
<dbReference type="InterPro" id="IPR027417">
    <property type="entry name" value="P-loop_NTPase"/>
</dbReference>
<dbReference type="GO" id="GO:0003883">
    <property type="term" value="F:CTP synthase activity"/>
    <property type="evidence" value="ECO:0007669"/>
    <property type="project" value="InterPro"/>
</dbReference>
<feature type="non-terminal residue" evidence="2">
    <location>
        <position position="85"/>
    </location>
</feature>
<dbReference type="PANTHER" id="PTHR11550:SF0">
    <property type="entry name" value="CTP SYNTHASE-RELATED"/>
    <property type="match status" value="1"/>
</dbReference>
<evidence type="ECO:0000259" key="1">
    <source>
        <dbReference type="Pfam" id="PF06418"/>
    </source>
</evidence>
<organism evidence="2 3">
    <name type="scientific">Rotaria sordida</name>
    <dbReference type="NCBI Taxonomy" id="392033"/>
    <lineage>
        <taxon>Eukaryota</taxon>
        <taxon>Metazoa</taxon>
        <taxon>Spiralia</taxon>
        <taxon>Gnathifera</taxon>
        <taxon>Rotifera</taxon>
        <taxon>Eurotatoria</taxon>
        <taxon>Bdelloidea</taxon>
        <taxon>Philodinida</taxon>
        <taxon>Philodinidae</taxon>
        <taxon>Rotaria</taxon>
    </lineage>
</organism>
<dbReference type="GO" id="GO:0097268">
    <property type="term" value="C:cytoophidium"/>
    <property type="evidence" value="ECO:0007669"/>
    <property type="project" value="TreeGrafter"/>
</dbReference>
<dbReference type="InterPro" id="IPR004468">
    <property type="entry name" value="CTP_synthase"/>
</dbReference>
<dbReference type="Gene3D" id="3.40.50.300">
    <property type="entry name" value="P-loop containing nucleotide triphosphate hydrolases"/>
    <property type="match status" value="1"/>
</dbReference>
<reference evidence="2" key="1">
    <citation type="submission" date="2021-02" db="EMBL/GenBank/DDBJ databases">
        <authorList>
            <person name="Nowell W R."/>
        </authorList>
    </citation>
    <scope>NUCLEOTIDE SEQUENCE</scope>
</reference>
<dbReference type="AlphaFoldDB" id="A0A820KQR5"/>
<dbReference type="GO" id="GO:0019856">
    <property type="term" value="P:pyrimidine nucleobase biosynthetic process"/>
    <property type="evidence" value="ECO:0007669"/>
    <property type="project" value="TreeGrafter"/>
</dbReference>
<dbReference type="Proteomes" id="UP000663823">
    <property type="component" value="Unassembled WGS sequence"/>
</dbReference>
<feature type="domain" description="CTP synthase N-terminal" evidence="1">
    <location>
        <begin position="1"/>
        <end position="82"/>
    </location>
</feature>
<evidence type="ECO:0000313" key="3">
    <source>
        <dbReference type="Proteomes" id="UP000663823"/>
    </source>
</evidence>
<dbReference type="GO" id="GO:0006241">
    <property type="term" value="P:CTP biosynthetic process"/>
    <property type="evidence" value="ECO:0007669"/>
    <property type="project" value="TreeGrafter"/>
</dbReference>
<dbReference type="EMBL" id="CAJOAX010061322">
    <property type="protein sequence ID" value="CAF4344132.1"/>
    <property type="molecule type" value="Genomic_DNA"/>
</dbReference>
<proteinExistence type="predicted"/>
<accession>A0A820KQR5</accession>
<dbReference type="InterPro" id="IPR017456">
    <property type="entry name" value="CTP_synthase_N"/>
</dbReference>
<name>A0A820KQR5_9BILA</name>
<protein>
    <recommendedName>
        <fullName evidence="1">CTP synthase N-terminal domain-containing protein</fullName>
    </recommendedName>
</protein>